<gene>
    <name evidence="2" type="primary">mhpC_1</name>
    <name evidence="2" type="ORF">ROJ8625_00294</name>
</gene>
<keyword evidence="2" id="KW-0378">Hydrolase</keyword>
<accession>A0A1X6Y693</accession>
<dbReference type="EMBL" id="FWFK01000001">
    <property type="protein sequence ID" value="SLN11774.1"/>
    <property type="molecule type" value="Genomic_DNA"/>
</dbReference>
<dbReference type="Gene3D" id="3.40.50.1820">
    <property type="entry name" value="alpha/beta hydrolase"/>
    <property type="match status" value="1"/>
</dbReference>
<feature type="domain" description="AB hydrolase-1" evidence="1">
    <location>
        <begin position="27"/>
        <end position="259"/>
    </location>
</feature>
<dbReference type="Proteomes" id="UP000193570">
    <property type="component" value="Unassembled WGS sequence"/>
</dbReference>
<evidence type="ECO:0000313" key="2">
    <source>
        <dbReference type="EMBL" id="SLN11774.1"/>
    </source>
</evidence>
<dbReference type="InterPro" id="IPR000073">
    <property type="entry name" value="AB_hydrolase_1"/>
</dbReference>
<keyword evidence="3" id="KW-1185">Reference proteome</keyword>
<dbReference type="GO" id="GO:0016787">
    <property type="term" value="F:hydrolase activity"/>
    <property type="evidence" value="ECO:0007669"/>
    <property type="project" value="UniProtKB-KW"/>
</dbReference>
<protein>
    <submittedName>
        <fullName evidence="2">2-hydroxy-6-oxononadienedioate/2-hydroxy-6-oxononatrienedioate hydrolase</fullName>
        <ecNumber evidence="2">3.7.1.14</ecNumber>
    </submittedName>
</protein>
<dbReference type="PRINTS" id="PR00412">
    <property type="entry name" value="EPOXHYDRLASE"/>
</dbReference>
<dbReference type="SUPFAM" id="SSF53474">
    <property type="entry name" value="alpha/beta-Hydrolases"/>
    <property type="match status" value="1"/>
</dbReference>
<dbReference type="AlphaFoldDB" id="A0A1X6Y693"/>
<proteinExistence type="predicted"/>
<dbReference type="InterPro" id="IPR029058">
    <property type="entry name" value="AB_hydrolase_fold"/>
</dbReference>
<evidence type="ECO:0000259" key="1">
    <source>
        <dbReference type="Pfam" id="PF00561"/>
    </source>
</evidence>
<dbReference type="PRINTS" id="PR00111">
    <property type="entry name" value="ABHYDROLASE"/>
</dbReference>
<dbReference type="InterPro" id="IPR000639">
    <property type="entry name" value="Epox_hydrolase-like"/>
</dbReference>
<dbReference type="PANTHER" id="PTHR43689">
    <property type="entry name" value="HYDROLASE"/>
    <property type="match status" value="1"/>
</dbReference>
<organism evidence="2 3">
    <name type="scientific">Roseivivax jejudonensis</name>
    <dbReference type="NCBI Taxonomy" id="1529041"/>
    <lineage>
        <taxon>Bacteria</taxon>
        <taxon>Pseudomonadati</taxon>
        <taxon>Pseudomonadota</taxon>
        <taxon>Alphaproteobacteria</taxon>
        <taxon>Rhodobacterales</taxon>
        <taxon>Roseobacteraceae</taxon>
        <taxon>Roseivivax</taxon>
    </lineage>
</organism>
<dbReference type="OrthoDB" id="9804723at2"/>
<name>A0A1X6Y693_9RHOB</name>
<dbReference type="PANTHER" id="PTHR43689:SF8">
    <property type="entry name" value="ALPHA_BETA-HYDROLASES SUPERFAMILY PROTEIN"/>
    <property type="match status" value="1"/>
</dbReference>
<dbReference type="RefSeq" id="WP_085790072.1">
    <property type="nucleotide sequence ID" value="NZ_FWFK01000001.1"/>
</dbReference>
<evidence type="ECO:0000313" key="3">
    <source>
        <dbReference type="Proteomes" id="UP000193570"/>
    </source>
</evidence>
<reference evidence="2 3" key="1">
    <citation type="submission" date="2017-03" db="EMBL/GenBank/DDBJ databases">
        <authorList>
            <person name="Afonso C.L."/>
            <person name="Miller P.J."/>
            <person name="Scott M.A."/>
            <person name="Spackman E."/>
            <person name="Goraichik I."/>
            <person name="Dimitrov K.M."/>
            <person name="Suarez D.L."/>
            <person name="Swayne D.E."/>
        </authorList>
    </citation>
    <scope>NUCLEOTIDE SEQUENCE [LARGE SCALE GENOMIC DNA]</scope>
    <source>
        <strain evidence="2 3">CECT 8625</strain>
    </source>
</reference>
<sequence length="270" mass="30349">MPWNLDERYDTSAGTVAAGRTGDGPDLVLAHGWPWSSYSWHRVVPALAESFRVHWYDMPGYGQSAKSADQRTALDVQGRVFAEMLDHWRVSRPCVVAHDLGGATTLRAHLLHGCDFERYVLMNVVAMRPWGSEFFDHLGRHVDAFQGLPPHIHRAIVKAYIEGALVTELPAEDIESLVAPWLTDDGALSFYRQFAQADERYTAEVEPHFGEVRCPTKIVWGEDDPWIPLERGRSLHDLMPTAEFDTIPGIGHMPQLEKPEAVAQQLAAFL</sequence>
<dbReference type="EC" id="3.7.1.14" evidence="2"/>
<dbReference type="Pfam" id="PF00561">
    <property type="entry name" value="Abhydrolase_1"/>
    <property type="match status" value="1"/>
</dbReference>